<comment type="caution">
    <text evidence="2">The sequence shown here is derived from an EMBL/GenBank/DDBJ whole genome shotgun (WGS) entry which is preliminary data.</text>
</comment>
<dbReference type="OrthoDB" id="6145901at2759"/>
<accession>A0A8B6C0T3</accession>
<sequence length="112" mass="13215">MANVSAIFNSRSLVPVSTDTYNPLILTPAMLLTQKSDYLYTSDQLGVFEKRDLCLAEWRRVQAMDNVVWSRWRKEYLQLLQQRRKWTEDRSDLTEGDIILPQDRPLSYSMAR</sequence>
<evidence type="ECO:0000259" key="1">
    <source>
        <dbReference type="Pfam" id="PF18701"/>
    </source>
</evidence>
<gene>
    <name evidence="2" type="ORF">MGAL_10B091693</name>
</gene>
<keyword evidence="3" id="KW-1185">Reference proteome</keyword>
<reference evidence="2" key="1">
    <citation type="submission" date="2018-11" db="EMBL/GenBank/DDBJ databases">
        <authorList>
            <person name="Alioto T."/>
            <person name="Alioto T."/>
        </authorList>
    </citation>
    <scope>NUCLEOTIDE SEQUENCE</scope>
</reference>
<dbReference type="Proteomes" id="UP000596742">
    <property type="component" value="Unassembled WGS sequence"/>
</dbReference>
<protein>
    <recommendedName>
        <fullName evidence="1">DUF5641 domain-containing protein</fullName>
    </recommendedName>
</protein>
<feature type="domain" description="DUF5641" evidence="1">
    <location>
        <begin position="57"/>
        <end position="104"/>
    </location>
</feature>
<proteinExistence type="predicted"/>
<dbReference type="PANTHER" id="PTHR47331">
    <property type="entry name" value="PHD-TYPE DOMAIN-CONTAINING PROTEIN"/>
    <property type="match status" value="1"/>
</dbReference>
<evidence type="ECO:0000313" key="3">
    <source>
        <dbReference type="Proteomes" id="UP000596742"/>
    </source>
</evidence>
<dbReference type="PANTHER" id="PTHR47331:SF6">
    <property type="entry name" value="DOUBLECORTIN DOMAIN-CONTAINING PROTEIN"/>
    <property type="match status" value="1"/>
</dbReference>
<dbReference type="AlphaFoldDB" id="A0A8B6C0T3"/>
<dbReference type="Pfam" id="PF18701">
    <property type="entry name" value="DUF5641"/>
    <property type="match status" value="1"/>
</dbReference>
<evidence type="ECO:0000313" key="2">
    <source>
        <dbReference type="EMBL" id="VDH98624.1"/>
    </source>
</evidence>
<name>A0A8B6C0T3_MYTGA</name>
<dbReference type="EMBL" id="UYJE01001031">
    <property type="protein sequence ID" value="VDH98624.1"/>
    <property type="molecule type" value="Genomic_DNA"/>
</dbReference>
<organism evidence="2 3">
    <name type="scientific">Mytilus galloprovincialis</name>
    <name type="common">Mediterranean mussel</name>
    <dbReference type="NCBI Taxonomy" id="29158"/>
    <lineage>
        <taxon>Eukaryota</taxon>
        <taxon>Metazoa</taxon>
        <taxon>Spiralia</taxon>
        <taxon>Lophotrochozoa</taxon>
        <taxon>Mollusca</taxon>
        <taxon>Bivalvia</taxon>
        <taxon>Autobranchia</taxon>
        <taxon>Pteriomorphia</taxon>
        <taxon>Mytilida</taxon>
        <taxon>Mytiloidea</taxon>
        <taxon>Mytilidae</taxon>
        <taxon>Mytilinae</taxon>
        <taxon>Mytilus</taxon>
    </lineage>
</organism>
<dbReference type="InterPro" id="IPR040676">
    <property type="entry name" value="DUF5641"/>
</dbReference>